<dbReference type="GO" id="GO:0004557">
    <property type="term" value="F:alpha-galactosidase activity"/>
    <property type="evidence" value="ECO:0007669"/>
    <property type="project" value="UniProtKB-UniRule"/>
</dbReference>
<reference evidence="11 12" key="1">
    <citation type="submission" date="2019-07" db="EMBL/GenBank/DDBJ databases">
        <title>Whole genome shotgun sequence of Halolactibacillus alkaliphilus NBRC 103919.</title>
        <authorList>
            <person name="Hosoyama A."/>
            <person name="Uohara A."/>
            <person name="Ohji S."/>
            <person name="Ichikawa N."/>
        </authorList>
    </citation>
    <scope>NUCLEOTIDE SEQUENCE [LARGE SCALE GENOMIC DNA]</scope>
    <source>
        <strain evidence="11 12">NBRC 103919</strain>
    </source>
</reference>
<keyword evidence="12" id="KW-1185">Reference proteome</keyword>
<evidence type="ECO:0000313" key="12">
    <source>
        <dbReference type="Proteomes" id="UP000321400"/>
    </source>
</evidence>
<evidence type="ECO:0000313" key="11">
    <source>
        <dbReference type="EMBL" id="GEN55889.1"/>
    </source>
</evidence>
<dbReference type="EMBL" id="BJYE01000003">
    <property type="protein sequence ID" value="GEN55889.1"/>
    <property type="molecule type" value="Genomic_DNA"/>
</dbReference>
<evidence type="ECO:0000256" key="3">
    <source>
        <dbReference type="ARBA" id="ARBA00012755"/>
    </source>
</evidence>
<dbReference type="PANTHER" id="PTHR43053:SF3">
    <property type="entry name" value="ALPHA-GALACTOSIDASE C-RELATED"/>
    <property type="match status" value="1"/>
</dbReference>
<dbReference type="STRING" id="442899.SAMN05720591_10363"/>
<dbReference type="Proteomes" id="UP000321400">
    <property type="component" value="Unassembled WGS sequence"/>
</dbReference>
<dbReference type="Gene3D" id="2.70.98.60">
    <property type="entry name" value="alpha-galactosidase from lactobacil brevis"/>
    <property type="match status" value="1"/>
</dbReference>
<feature type="binding site" evidence="8">
    <location>
        <position position="527"/>
    </location>
    <ligand>
        <name>substrate</name>
    </ligand>
</feature>
<dbReference type="SUPFAM" id="SSF51445">
    <property type="entry name" value="(Trans)glycosidases"/>
    <property type="match status" value="1"/>
</dbReference>
<evidence type="ECO:0000256" key="6">
    <source>
        <dbReference type="PIRNR" id="PIRNR005536"/>
    </source>
</evidence>
<evidence type="ECO:0000259" key="10">
    <source>
        <dbReference type="Pfam" id="PF16875"/>
    </source>
</evidence>
<evidence type="ECO:0000256" key="2">
    <source>
        <dbReference type="ARBA" id="ARBA00006202"/>
    </source>
</evidence>
<evidence type="ECO:0000259" key="9">
    <source>
        <dbReference type="Pfam" id="PF16874"/>
    </source>
</evidence>
<dbReference type="FunFam" id="3.20.20.70:FF:000118">
    <property type="entry name" value="Alpha-galactosidase"/>
    <property type="match status" value="1"/>
</dbReference>
<feature type="domain" description="Glycosyl hydrolase family 36 N-terminal" evidence="10">
    <location>
        <begin position="31"/>
        <end position="286"/>
    </location>
</feature>
<protein>
    <recommendedName>
        <fullName evidence="3 6">Alpha-galactosidase</fullName>
        <ecNumber evidence="3 6">3.2.1.22</ecNumber>
    </recommendedName>
</protein>
<dbReference type="PROSITE" id="PS00512">
    <property type="entry name" value="ALPHA_GALACTOSIDASE"/>
    <property type="match status" value="1"/>
</dbReference>
<dbReference type="PIRSF" id="PIRSF005536">
    <property type="entry name" value="Agal"/>
    <property type="match status" value="1"/>
</dbReference>
<dbReference type="InterPro" id="IPR002252">
    <property type="entry name" value="Glyco_hydro_36"/>
</dbReference>
<dbReference type="EC" id="3.2.1.22" evidence="3 6"/>
<dbReference type="InterPro" id="IPR000111">
    <property type="entry name" value="Glyco_hydro_27/36_CS"/>
</dbReference>
<comment type="catalytic activity">
    <reaction evidence="1 6">
        <text>Hydrolysis of terminal, non-reducing alpha-D-galactose residues in alpha-D-galactosides, including galactose oligosaccharides, galactomannans and galactolipids.</text>
        <dbReference type="EC" id="3.2.1.22"/>
    </reaction>
</comment>
<dbReference type="InterPro" id="IPR031705">
    <property type="entry name" value="Glyco_hydro_36_C"/>
</dbReference>
<accession>A0A511WXP8</accession>
<feature type="binding site" evidence="8">
    <location>
        <position position="200"/>
    </location>
    <ligand>
        <name>substrate</name>
    </ligand>
</feature>
<proteinExistence type="inferred from homology"/>
<dbReference type="Pfam" id="PF16875">
    <property type="entry name" value="Glyco_hydro_36N"/>
    <property type="match status" value="1"/>
</dbReference>
<name>A0A511WXP8_9BACI</name>
<dbReference type="InterPro" id="IPR038417">
    <property type="entry name" value="Alpga-gal_N_sf"/>
</dbReference>
<sequence>MTIHVNDASLSFHLTNKHVSYIFRVLEKSAQLEHLYYGKSVHHRDNFSHLIEREVRPSTNRFTDDHTSSFEHIKQEYPSYGTTDFRYPAFTIDQPNGSHITDFRFKHYDVLKGKPALNGLPHTYIEATDEADTLIITLTDDTIGVTLELFYTIYSERAVITRHSKFTNNSSKTYTLSNAQSMSIDFPDDDFDMVQLNGAWAREAHVGVSPLKKGVQAISSNRGASGHVHNPFIALKRPYTTEQTGEVYGFSLVYSGNFRGQVEVDTYDVSRVSLGINPFRFGWQLKPKTSFTTPEAVMVYSTNGLSGMSQIFHHLYRTRLARGYWRDRTRPVLINNWEATYFDFNEDRILTIAKEAKNLGIELFVLDDGWFGKRNDDSSSLGDWFVDTAKLPHGIGALSKKVTDLGMRFGLWFEPEMISTGTTLFKDHPDWLLETPQRTLSHGRNQYVLDFSREDVVEHIFHLMDTVIKDSTISYIKWDMNRNITEAYSRTLEAQAQGEAFHRYILGVYDLYERLTTKYPEILFESCAGGGGRFDPGLLYYAPQTWTSDDTDACERLKIQYGTSLVYPLSSIGSHVSQIPNHQVGRRTPLQTRADVAYFGTFGYELDVTELTDPEKAAVKEQIAFFKAHRALISQGNFHRLLSPFESNETAWMVVSDDQSTALVGYYKVLAKPNESYKRLKLTGLSEDTLYHVAPLGTDYYGSELMAYGIILAEDFTDRAHEYWGREHPGDYQSRIFTLTKKQPYPF</sequence>
<dbReference type="RefSeq" id="WP_089799809.1">
    <property type="nucleotide sequence ID" value="NZ_BJYE01000003.1"/>
</dbReference>
<dbReference type="GO" id="GO:0016052">
    <property type="term" value="P:carbohydrate catabolic process"/>
    <property type="evidence" value="ECO:0007669"/>
    <property type="project" value="InterPro"/>
</dbReference>
<keyword evidence="4 6" id="KW-0378">Hydrolase</keyword>
<feature type="active site" description="Proton donor" evidence="7">
    <location>
        <position position="549"/>
    </location>
</feature>
<dbReference type="Pfam" id="PF16874">
    <property type="entry name" value="Glyco_hydro_36C"/>
    <property type="match status" value="1"/>
</dbReference>
<dbReference type="AlphaFoldDB" id="A0A511WXP8"/>
<dbReference type="Pfam" id="PF02065">
    <property type="entry name" value="Melibiase"/>
    <property type="match status" value="1"/>
</dbReference>
<feature type="binding site" evidence="8">
    <location>
        <position position="549"/>
    </location>
    <ligand>
        <name>substrate</name>
    </ligand>
</feature>
<feature type="binding site" evidence="8">
    <location>
        <begin position="367"/>
        <end position="368"/>
    </location>
    <ligand>
        <name>substrate</name>
    </ligand>
</feature>
<dbReference type="InterPro" id="IPR050985">
    <property type="entry name" value="Alpha-glycosidase_related"/>
</dbReference>
<gene>
    <name evidence="11" type="ORF">HAL01_03530</name>
</gene>
<comment type="caution">
    <text evidence="11">The sequence shown here is derived from an EMBL/GenBank/DDBJ whole genome shotgun (WGS) entry which is preliminary data.</text>
</comment>
<dbReference type="InterPro" id="IPR017853">
    <property type="entry name" value="GH"/>
</dbReference>
<feature type="domain" description="Glycosyl hydrolase family 36 C-terminal" evidence="9">
    <location>
        <begin position="649"/>
        <end position="739"/>
    </location>
</feature>
<feature type="binding site" evidence="8">
    <location>
        <begin position="477"/>
        <end position="481"/>
    </location>
    <ligand>
        <name>substrate</name>
    </ligand>
</feature>
<comment type="similarity">
    <text evidence="2">Belongs to the glycosyl hydrolase 36 family.</text>
</comment>
<evidence type="ECO:0000256" key="4">
    <source>
        <dbReference type="ARBA" id="ARBA00022801"/>
    </source>
</evidence>
<dbReference type="Gene3D" id="2.60.40.1180">
    <property type="entry name" value="Golgi alpha-mannosidase II"/>
    <property type="match status" value="1"/>
</dbReference>
<evidence type="ECO:0000256" key="1">
    <source>
        <dbReference type="ARBA" id="ARBA00001255"/>
    </source>
</evidence>
<dbReference type="OrthoDB" id="9758822at2"/>
<dbReference type="InterPro" id="IPR013780">
    <property type="entry name" value="Glyco_hydro_b"/>
</dbReference>
<feature type="binding site" evidence="8">
    <location>
        <position position="444"/>
    </location>
    <ligand>
        <name>substrate</name>
    </ligand>
</feature>
<organism evidence="11 12">
    <name type="scientific">Halolactibacillus alkaliphilus</name>
    <dbReference type="NCBI Taxonomy" id="442899"/>
    <lineage>
        <taxon>Bacteria</taxon>
        <taxon>Bacillati</taxon>
        <taxon>Bacillota</taxon>
        <taxon>Bacilli</taxon>
        <taxon>Bacillales</taxon>
        <taxon>Bacillaceae</taxon>
        <taxon>Halolactibacillus</taxon>
    </lineage>
</organism>
<dbReference type="InterPro" id="IPR013785">
    <property type="entry name" value="Aldolase_TIM"/>
</dbReference>
<evidence type="ECO:0000256" key="5">
    <source>
        <dbReference type="ARBA" id="ARBA00023295"/>
    </source>
</evidence>
<dbReference type="CDD" id="cd14791">
    <property type="entry name" value="GH36"/>
    <property type="match status" value="1"/>
</dbReference>
<evidence type="ECO:0000256" key="7">
    <source>
        <dbReference type="PIRSR" id="PIRSR005536-1"/>
    </source>
</evidence>
<feature type="active site" description="Nucleophile" evidence="7">
    <location>
        <position position="479"/>
    </location>
</feature>
<dbReference type="PANTHER" id="PTHR43053">
    <property type="entry name" value="GLYCOSIDASE FAMILY 31"/>
    <property type="match status" value="1"/>
</dbReference>
<dbReference type="InterPro" id="IPR031704">
    <property type="entry name" value="Glyco_hydro_36_N"/>
</dbReference>
<keyword evidence="5 6" id="KW-0326">Glycosidase</keyword>
<dbReference type="Gene3D" id="3.20.20.70">
    <property type="entry name" value="Aldolase class I"/>
    <property type="match status" value="1"/>
</dbReference>
<evidence type="ECO:0000256" key="8">
    <source>
        <dbReference type="PIRSR" id="PIRSR005536-2"/>
    </source>
</evidence>
<dbReference type="PRINTS" id="PR00743">
    <property type="entry name" value="GLHYDRLASE36"/>
</dbReference>